<dbReference type="GO" id="GO:0016285">
    <property type="term" value="F:alanyl aminopeptidase activity"/>
    <property type="evidence" value="ECO:0007669"/>
    <property type="project" value="UniProtKB-EC"/>
</dbReference>
<dbReference type="InterPro" id="IPR001930">
    <property type="entry name" value="Peptidase_M1"/>
</dbReference>
<dbReference type="NCBIfam" id="TIGR02412">
    <property type="entry name" value="pepN_strep_liv"/>
    <property type="match status" value="1"/>
</dbReference>
<dbReference type="InterPro" id="IPR050344">
    <property type="entry name" value="Peptidase_M1_aminopeptidases"/>
</dbReference>
<dbReference type="PANTHER" id="PTHR11533:SF174">
    <property type="entry name" value="PUROMYCIN-SENSITIVE AMINOPEPTIDASE-RELATED"/>
    <property type="match status" value="1"/>
</dbReference>
<evidence type="ECO:0000259" key="14">
    <source>
        <dbReference type="Pfam" id="PF11838"/>
    </source>
</evidence>
<organism evidence="16 17">
    <name type="scientific">Shewanella eurypsychrophilus</name>
    <dbReference type="NCBI Taxonomy" id="2593656"/>
    <lineage>
        <taxon>Bacteria</taxon>
        <taxon>Pseudomonadati</taxon>
        <taxon>Pseudomonadota</taxon>
        <taxon>Gammaproteobacteria</taxon>
        <taxon>Alteromonadales</taxon>
        <taxon>Shewanellaceae</taxon>
        <taxon>Shewanella</taxon>
    </lineage>
</organism>
<evidence type="ECO:0000256" key="4">
    <source>
        <dbReference type="ARBA" id="ARBA00012564"/>
    </source>
</evidence>
<dbReference type="Gene3D" id="2.60.40.1730">
    <property type="entry name" value="tricorn interacting facor f3 domain"/>
    <property type="match status" value="1"/>
</dbReference>
<evidence type="ECO:0000256" key="8">
    <source>
        <dbReference type="ARBA" id="ARBA00022723"/>
    </source>
</evidence>
<comment type="cofactor">
    <cofactor evidence="2">
        <name>Zn(2+)</name>
        <dbReference type="ChEBI" id="CHEBI:29105"/>
    </cofactor>
</comment>
<evidence type="ECO:0000256" key="11">
    <source>
        <dbReference type="ARBA" id="ARBA00023049"/>
    </source>
</evidence>
<dbReference type="EMBL" id="CP045503">
    <property type="protein sequence ID" value="QPG56785.1"/>
    <property type="molecule type" value="Genomic_DNA"/>
</dbReference>
<evidence type="ECO:0000313" key="17">
    <source>
        <dbReference type="Proteomes" id="UP000316416"/>
    </source>
</evidence>
<dbReference type="InterPro" id="IPR012778">
    <property type="entry name" value="Pept_M1_aminopeptidase"/>
</dbReference>
<evidence type="ECO:0000256" key="1">
    <source>
        <dbReference type="ARBA" id="ARBA00000098"/>
    </source>
</evidence>
<name>A0ABX6V2D9_9GAMM</name>
<dbReference type="PANTHER" id="PTHR11533">
    <property type="entry name" value="PROTEASE M1 ZINC METALLOPROTEASE"/>
    <property type="match status" value="1"/>
</dbReference>
<feature type="signal peptide" evidence="12">
    <location>
        <begin position="1"/>
        <end position="27"/>
    </location>
</feature>
<evidence type="ECO:0000256" key="10">
    <source>
        <dbReference type="ARBA" id="ARBA00022833"/>
    </source>
</evidence>
<keyword evidence="12" id="KW-0732">Signal</keyword>
<dbReference type="Pfam" id="PF17900">
    <property type="entry name" value="Peptidase_M1_N"/>
    <property type="match status" value="1"/>
</dbReference>
<evidence type="ECO:0000256" key="7">
    <source>
        <dbReference type="ARBA" id="ARBA00022670"/>
    </source>
</evidence>
<dbReference type="EC" id="3.4.11.2" evidence="4"/>
<dbReference type="Pfam" id="PF01433">
    <property type="entry name" value="Peptidase_M1"/>
    <property type="match status" value="1"/>
</dbReference>
<evidence type="ECO:0000256" key="6">
    <source>
        <dbReference type="ARBA" id="ARBA00022438"/>
    </source>
</evidence>
<dbReference type="RefSeq" id="WP_142872161.1">
    <property type="nucleotide sequence ID" value="NZ_CP045503.2"/>
</dbReference>
<proteinExistence type="inferred from homology"/>
<keyword evidence="6 16" id="KW-0031">Aminopeptidase</keyword>
<dbReference type="InterPro" id="IPR024571">
    <property type="entry name" value="ERAP1-like_C_dom"/>
</dbReference>
<gene>
    <name evidence="16" type="primary">pepN</name>
    <name evidence="16" type="ORF">FM038_004600</name>
</gene>
<evidence type="ECO:0000256" key="3">
    <source>
        <dbReference type="ARBA" id="ARBA00010136"/>
    </source>
</evidence>
<evidence type="ECO:0000259" key="13">
    <source>
        <dbReference type="Pfam" id="PF01433"/>
    </source>
</evidence>
<keyword evidence="8" id="KW-0479">Metal-binding</keyword>
<dbReference type="InterPro" id="IPR014782">
    <property type="entry name" value="Peptidase_M1_dom"/>
</dbReference>
<comment type="similarity">
    <text evidence="3">Belongs to the peptidase M1 family.</text>
</comment>
<feature type="domain" description="Aminopeptidase N-like N-terminal" evidence="15">
    <location>
        <begin position="60"/>
        <end position="226"/>
    </location>
</feature>
<evidence type="ECO:0000259" key="15">
    <source>
        <dbReference type="Pfam" id="PF17900"/>
    </source>
</evidence>
<dbReference type="Proteomes" id="UP000316416">
    <property type="component" value="Chromosome"/>
</dbReference>
<keyword evidence="10" id="KW-0862">Zinc</keyword>
<evidence type="ECO:0000256" key="5">
    <source>
        <dbReference type="ARBA" id="ARBA00015611"/>
    </source>
</evidence>
<feature type="domain" description="Peptidase M1 membrane alanine aminopeptidase" evidence="13">
    <location>
        <begin position="268"/>
        <end position="483"/>
    </location>
</feature>
<dbReference type="Pfam" id="PF11838">
    <property type="entry name" value="ERAP1_C"/>
    <property type="match status" value="1"/>
</dbReference>
<evidence type="ECO:0000256" key="12">
    <source>
        <dbReference type="SAM" id="SignalP"/>
    </source>
</evidence>
<evidence type="ECO:0000256" key="9">
    <source>
        <dbReference type="ARBA" id="ARBA00022801"/>
    </source>
</evidence>
<reference evidence="16" key="1">
    <citation type="submission" date="2021-07" db="EMBL/GenBank/DDBJ databases">
        <title>Shewanella sp. YLB-07 whole genome sequence.</title>
        <authorList>
            <person name="Yu L."/>
        </authorList>
    </citation>
    <scope>NUCLEOTIDE SEQUENCE</scope>
    <source>
        <strain evidence="16">YLB-08</strain>
    </source>
</reference>
<dbReference type="SUPFAM" id="SSF63737">
    <property type="entry name" value="Leukotriene A4 hydrolase N-terminal domain"/>
    <property type="match status" value="1"/>
</dbReference>
<dbReference type="InterPro" id="IPR027268">
    <property type="entry name" value="Peptidase_M4/M1_CTD_sf"/>
</dbReference>
<dbReference type="PRINTS" id="PR00756">
    <property type="entry name" value="ALADIPTASE"/>
</dbReference>
<feature type="chain" id="PRO_5045933784" description="Aminopeptidase N" evidence="12">
    <location>
        <begin position="28"/>
        <end position="890"/>
    </location>
</feature>
<sequence length="890" mass="100492">MNLLRVTLFILSSLLLISCNSTSQKQAGTSKANSNDTATKDFAAKEYAKAKARKARISDIHYQLTVNLTQADHFSATSLVTFQLSDPKDAIQLDLEQANISAFIINDHKIYPRYDGSVFTLSPSLLVSGSNTVEISYSRAYSKEQHPGLVRYIDPIDGEAYLTSNLAPNWSRKWFAAFDQPDLKASYSVNVLAPKNWTVISPMKEQSVTEAGEFKQWQFPTTAKLSPHTYSLNAGPFKVWQSSQGKYPLRLLARQSLNKEIATDVLFEDVSSAIETMEASLGVAYPFAKFDLLLIPKQVTALSMPHNKQAYTQPASLSYLDPNLVLTPPNSAEQQKELMRSVIDDLAAQWFGIMVTANWWDESWLNDSLRSHLSQQLFTQLDYEAHQSVSHYDSNKAHAYEADTLQANYSSHSGTHSGLSSIGPHKGKVSLIRLEHLVNETQFKAGTQNYLKQYAYQNASPADFFASQSLTARRDLNQWQQDWLYSLGVNTVTAEFSCKNNRINEFAIIQSPVNEQILTLREQKIKVGLYTKGRNELHRVRAIDVNYRGKRTEVKPLIGSRCPDLVYPNYLDLGYVKVSLDKRSLETVKTALNQIKDSQLRSMIWQTLWENVSSGSLSLNEYLGIVFINLPQEKQPEILAQVLETLNQSKTDLEQILPSHSSYIKMALKAFEQMSLRKAMVNSDNSQIQQLWFNAYIKFSTSTDAQGHLAKLLAGQSKIKGLTLDQQMRWSIIKQLNRYDHLGSRGLIVSERKRDLSQEGQVAAIAAEVSRPEAGIKRYWLTHIQHDEKLAASSLNIAITNLYPKEQQRLSAASSDQRLDAWLAMDKHKSPQFMALYTRYLLPTQCNYAGIARLEKIMASNALSSSTFSELIKLHHSEQRCVAIKEKLLN</sequence>
<keyword evidence="9 16" id="KW-0378">Hydrolase</keyword>
<dbReference type="InterPro" id="IPR045357">
    <property type="entry name" value="Aminopeptidase_N-like_N"/>
</dbReference>
<evidence type="ECO:0000313" key="16">
    <source>
        <dbReference type="EMBL" id="QPG56785.1"/>
    </source>
</evidence>
<keyword evidence="11" id="KW-0482">Metalloprotease</keyword>
<dbReference type="InterPro" id="IPR042097">
    <property type="entry name" value="Aminopeptidase_N-like_N_sf"/>
</dbReference>
<keyword evidence="7" id="KW-0645">Protease</keyword>
<keyword evidence="17" id="KW-1185">Reference proteome</keyword>
<comment type="catalytic activity">
    <reaction evidence="1">
        <text>Release of an N-terminal amino acid, Xaa-|-Yaa- from a peptide, amide or arylamide. Xaa is preferably Ala, but may be most amino acids including Pro (slow action). When a terminal hydrophobic residue is followed by a prolyl residue, the two may be released as an intact Xaa-Pro dipeptide.</text>
        <dbReference type="EC" id="3.4.11.2"/>
    </reaction>
</comment>
<dbReference type="PROSITE" id="PS51257">
    <property type="entry name" value="PROKAR_LIPOPROTEIN"/>
    <property type="match status" value="1"/>
</dbReference>
<protein>
    <recommendedName>
        <fullName evidence="5">Aminopeptidase N</fullName>
        <ecNumber evidence="4">3.4.11.2</ecNumber>
    </recommendedName>
</protein>
<feature type="domain" description="ERAP1-like C-terminal" evidence="14">
    <location>
        <begin position="565"/>
        <end position="864"/>
    </location>
</feature>
<dbReference type="Gene3D" id="1.10.390.10">
    <property type="entry name" value="Neutral Protease Domain 2"/>
    <property type="match status" value="1"/>
</dbReference>
<dbReference type="SUPFAM" id="SSF55486">
    <property type="entry name" value="Metalloproteases ('zincins'), catalytic domain"/>
    <property type="match status" value="1"/>
</dbReference>
<accession>A0ABX6V2D9</accession>
<evidence type="ECO:0000256" key="2">
    <source>
        <dbReference type="ARBA" id="ARBA00001947"/>
    </source>
</evidence>